<evidence type="ECO:0000259" key="1">
    <source>
        <dbReference type="Pfam" id="PF24539"/>
    </source>
</evidence>
<dbReference type="OrthoDB" id="5273847at2759"/>
<dbReference type="InterPro" id="IPR036047">
    <property type="entry name" value="F-box-like_dom_sf"/>
</dbReference>
<proteinExistence type="predicted"/>
<dbReference type="STRING" id="1448320.A0A319DAX6"/>
<keyword evidence="3" id="KW-1185">Reference proteome</keyword>
<protein>
    <recommendedName>
        <fullName evidence="1">DUF7600 domain-containing protein</fullName>
    </recommendedName>
</protein>
<feature type="domain" description="DUF7600" evidence="1">
    <location>
        <begin position="308"/>
        <end position="397"/>
    </location>
</feature>
<dbReference type="Pfam" id="PF24539">
    <property type="entry name" value="DUF7600"/>
    <property type="match status" value="1"/>
</dbReference>
<name>A0A319DAX6_9EURO</name>
<dbReference type="EMBL" id="KZ825869">
    <property type="protein sequence ID" value="PYH94556.1"/>
    <property type="molecule type" value="Genomic_DNA"/>
</dbReference>
<organism evidence="2 3">
    <name type="scientific">Aspergillus ellipticus CBS 707.79</name>
    <dbReference type="NCBI Taxonomy" id="1448320"/>
    <lineage>
        <taxon>Eukaryota</taxon>
        <taxon>Fungi</taxon>
        <taxon>Dikarya</taxon>
        <taxon>Ascomycota</taxon>
        <taxon>Pezizomycotina</taxon>
        <taxon>Eurotiomycetes</taxon>
        <taxon>Eurotiomycetidae</taxon>
        <taxon>Eurotiales</taxon>
        <taxon>Aspergillaceae</taxon>
        <taxon>Aspergillus</taxon>
        <taxon>Aspergillus subgen. Circumdati</taxon>
    </lineage>
</organism>
<dbReference type="CDD" id="cd09917">
    <property type="entry name" value="F-box_SF"/>
    <property type="match status" value="1"/>
</dbReference>
<dbReference type="AlphaFoldDB" id="A0A319DAX6"/>
<dbReference type="InterPro" id="IPR056021">
    <property type="entry name" value="DUF7600"/>
</dbReference>
<accession>A0A319DAX6</accession>
<dbReference type="Proteomes" id="UP000247810">
    <property type="component" value="Unassembled WGS sequence"/>
</dbReference>
<evidence type="ECO:0000313" key="2">
    <source>
        <dbReference type="EMBL" id="PYH94556.1"/>
    </source>
</evidence>
<evidence type="ECO:0000313" key="3">
    <source>
        <dbReference type="Proteomes" id="UP000247810"/>
    </source>
</evidence>
<gene>
    <name evidence="2" type="ORF">BO71DRAFT_419279</name>
</gene>
<dbReference type="VEuPathDB" id="FungiDB:BO71DRAFT_419279"/>
<dbReference type="SUPFAM" id="SSF81383">
    <property type="entry name" value="F-box domain"/>
    <property type="match status" value="1"/>
</dbReference>
<reference evidence="2 3" key="1">
    <citation type="submission" date="2018-02" db="EMBL/GenBank/DDBJ databases">
        <title>The genomes of Aspergillus section Nigri reveals drivers in fungal speciation.</title>
        <authorList>
            <consortium name="DOE Joint Genome Institute"/>
            <person name="Vesth T.C."/>
            <person name="Nybo J."/>
            <person name="Theobald S."/>
            <person name="Brandl J."/>
            <person name="Frisvad J.C."/>
            <person name="Nielsen K.F."/>
            <person name="Lyhne E.K."/>
            <person name="Kogle M.E."/>
            <person name="Kuo A."/>
            <person name="Riley R."/>
            <person name="Clum A."/>
            <person name="Nolan M."/>
            <person name="Lipzen A."/>
            <person name="Salamov A."/>
            <person name="Henrissat B."/>
            <person name="Wiebenga A."/>
            <person name="De vries R.P."/>
            <person name="Grigoriev I.V."/>
            <person name="Mortensen U.H."/>
            <person name="Andersen M.R."/>
            <person name="Baker S.E."/>
        </authorList>
    </citation>
    <scope>NUCLEOTIDE SEQUENCE [LARGE SCALE GENOMIC DNA]</scope>
    <source>
        <strain evidence="2 3">CBS 707.79</strain>
    </source>
</reference>
<sequence length="958" mass="106998">MSNIYCPLCGVILLPDPYRDDEPAPPPTRVRPWYAEVRGIYATNPMVDDVTITGLGILRLRSTLCAPMYSDASYVEVGLEALEEWKICRPSETRWCFAFHNSCWKLLLLRLGHGRGNCIPDETAIAESVFHQLYCTPCLEFSWFQFGHDYGGASRKIPPTSTAGALFNGLSTELKFEICSYLSFVELLTMRLVCRDLALLARVDTLPQSYWRSRFLLGQEADFLFLSPTAPRDWSRVFFGSRVSRIRQLLEPIAALVELEAVWRSGPYGSIAHPAQGQGSHFEPIDEESGTPHQVLEIEHDHLPPPSSQSLSRIGISIVHIGAQSFVAGINLFPSRECNSIGYSVGYHNPASEKWIEIPSTSHLKAFGVAFCCDGLTGIQFIFTNSDPSGWFGVSKGNGIAQGILEIPESFNRYYLLASLDRFKIPGPSWKPPFRDATRSSRPSRAFAPLNNIDFGGSRGSLLGSLTRLAFHIEKSVLFGSSGGCEISFFVDGSQGERINRIATLEDNSRCHREIDLVGLEVSTNNRRSAIFTPLRYRLKPTVESMSISLPHNTITGFVATETMRSKTQTSQTHFIQFGIQSQSCGEQPATPDISDLEPHQIPDHEIQYDQKFAHFIDGARADNYQTYASLNNVRRIQASTGIQGRSRSSDRITGLKIDYYNHPSPNVVGQRMNELDDGFEISPDEEIQSLTIWMAPMGYSSECPGMQVAQVAAIHIVTTRSRSVTLRPPGLPSLPSQSPPHQYQSAFGERLTAISWILNSSSDCIRAVASKSQRRRAQTLVPEQEPPFDQVRKLDFEILNVDGCREPLVTVEAYFGDRSFIGVVFVYASGARAGIGEFDTETRQVVHLPRDTRIVGLSAAATEHDLTEIEFEFEQNEQPQCQKLGLSVSSPHDLDSPLAYGWRDRWRKDRTSAESSQLLSTYRRVYRPPTESRPVGIYVGCRYFSHFGALYGPHISQ</sequence>